<dbReference type="RefSeq" id="WP_146809007.1">
    <property type="nucleotide sequence ID" value="NZ_BJXX01000050.1"/>
</dbReference>
<dbReference type="EMBL" id="BJXX01000050">
    <property type="protein sequence ID" value="GEN33680.1"/>
    <property type="molecule type" value="Genomic_DNA"/>
</dbReference>
<evidence type="ECO:0000313" key="1">
    <source>
        <dbReference type="EMBL" id="GEN33680.1"/>
    </source>
</evidence>
<accession>A0A511V436</accession>
<reference evidence="1 2" key="1">
    <citation type="submission" date="2019-07" db="EMBL/GenBank/DDBJ databases">
        <title>Whole genome shotgun sequence of Aneurinibacillus danicus NBRC 102444.</title>
        <authorList>
            <person name="Hosoyama A."/>
            <person name="Uohara A."/>
            <person name="Ohji S."/>
            <person name="Ichikawa N."/>
        </authorList>
    </citation>
    <scope>NUCLEOTIDE SEQUENCE [LARGE SCALE GENOMIC DNA]</scope>
    <source>
        <strain evidence="1 2">NBRC 102444</strain>
    </source>
</reference>
<dbReference type="AlphaFoldDB" id="A0A511V436"/>
<organism evidence="1 2">
    <name type="scientific">Aneurinibacillus danicus</name>
    <dbReference type="NCBI Taxonomy" id="267746"/>
    <lineage>
        <taxon>Bacteria</taxon>
        <taxon>Bacillati</taxon>
        <taxon>Bacillota</taxon>
        <taxon>Bacilli</taxon>
        <taxon>Bacillales</taxon>
        <taxon>Paenibacillaceae</taxon>
        <taxon>Aneurinibacillus group</taxon>
        <taxon>Aneurinibacillus</taxon>
    </lineage>
</organism>
<keyword evidence="2" id="KW-1185">Reference proteome</keyword>
<sequence>MLYQLRGLTDIAAVLLNERKCGGAIEAESIRLRSGEEFSNAVIISVDGAGSSIYTIGFICETGQHYLVHVNDISMITNPRHMWTCKIRNQIVRKEKLERKLRYLEKLCRLNEGSTLQPFIEEVQLLINDIGLEQIRRTGMMLPVKLIEEKKVLHIA</sequence>
<dbReference type="Proteomes" id="UP000321157">
    <property type="component" value="Unassembled WGS sequence"/>
</dbReference>
<comment type="caution">
    <text evidence="1">The sequence shown here is derived from an EMBL/GenBank/DDBJ whole genome shotgun (WGS) entry which is preliminary data.</text>
</comment>
<dbReference type="OrthoDB" id="2381857at2"/>
<evidence type="ECO:0000313" key="2">
    <source>
        <dbReference type="Proteomes" id="UP000321157"/>
    </source>
</evidence>
<name>A0A511V436_9BACL</name>
<protein>
    <submittedName>
        <fullName evidence="1">Uncharacterized protein</fullName>
    </submittedName>
</protein>
<gene>
    <name evidence="1" type="ORF">ADA01nite_11400</name>
</gene>
<proteinExistence type="predicted"/>